<dbReference type="EMBL" id="APPZ01000007">
    <property type="protein sequence ID" value="ENV72661.1"/>
    <property type="molecule type" value="Genomic_DNA"/>
</dbReference>
<dbReference type="AlphaFoldDB" id="N9BHI1"/>
<comment type="caution">
    <text evidence="1">The sequence shown here is derived from an EMBL/GenBank/DDBJ whole genome shotgun (WGS) entry which is preliminary data.</text>
</comment>
<organism evidence="1 2">
    <name type="scientific">Acinetobacter johnsonii ANC 3681</name>
    <dbReference type="NCBI Taxonomy" id="1217662"/>
    <lineage>
        <taxon>Bacteria</taxon>
        <taxon>Pseudomonadati</taxon>
        <taxon>Pseudomonadota</taxon>
        <taxon>Gammaproteobacteria</taxon>
        <taxon>Moraxellales</taxon>
        <taxon>Moraxellaceae</taxon>
        <taxon>Acinetobacter</taxon>
    </lineage>
</organism>
<dbReference type="HOGENOM" id="CLU_3362701_0_0_6"/>
<evidence type="ECO:0000313" key="2">
    <source>
        <dbReference type="Proteomes" id="UP000018444"/>
    </source>
</evidence>
<gene>
    <name evidence="1" type="ORF">F946_02136</name>
</gene>
<accession>N9BHI1</accession>
<sequence>MLFFYLYEKVVSSLSLKIHQPAPQNAKFEYYGFYP</sequence>
<reference evidence="1 2" key="1">
    <citation type="submission" date="2013-02" db="EMBL/GenBank/DDBJ databases">
        <title>The Genome Sequence of Acinetobacter johnsonii ANC 3681.</title>
        <authorList>
            <consortium name="The Broad Institute Genome Sequencing Platform"/>
            <consortium name="The Broad Institute Genome Sequencing Center for Infectious Disease"/>
            <person name="Cerqueira G."/>
            <person name="Feldgarden M."/>
            <person name="Courvalin P."/>
            <person name="Perichon B."/>
            <person name="Grillot-Courvalin C."/>
            <person name="Clermont D."/>
            <person name="Rocha E."/>
            <person name="Yoon E.-J."/>
            <person name="Nemec A."/>
            <person name="Walker B."/>
            <person name="Young S.K."/>
            <person name="Zeng Q."/>
            <person name="Gargeya S."/>
            <person name="Fitzgerald M."/>
            <person name="Haas B."/>
            <person name="Abouelleil A."/>
            <person name="Alvarado L."/>
            <person name="Arachchi H.M."/>
            <person name="Berlin A.M."/>
            <person name="Chapman S.B."/>
            <person name="Dewar J."/>
            <person name="Goldberg J."/>
            <person name="Griggs A."/>
            <person name="Gujja S."/>
            <person name="Hansen M."/>
            <person name="Howarth C."/>
            <person name="Imamovic A."/>
            <person name="Larimer J."/>
            <person name="McCowan C."/>
            <person name="Murphy C."/>
            <person name="Neiman D."/>
            <person name="Pearson M."/>
            <person name="Priest M."/>
            <person name="Roberts A."/>
            <person name="Saif S."/>
            <person name="Shea T."/>
            <person name="Sisk P."/>
            <person name="Sykes S."/>
            <person name="Wortman J."/>
            <person name="Nusbaum C."/>
            <person name="Birren B."/>
        </authorList>
    </citation>
    <scope>NUCLEOTIDE SEQUENCE [LARGE SCALE GENOMIC DNA]</scope>
    <source>
        <strain evidence="1 2">ANC 3681</strain>
    </source>
</reference>
<dbReference type="Proteomes" id="UP000018444">
    <property type="component" value="Unassembled WGS sequence"/>
</dbReference>
<evidence type="ECO:0000313" key="1">
    <source>
        <dbReference type="EMBL" id="ENV72661.1"/>
    </source>
</evidence>
<protein>
    <submittedName>
        <fullName evidence="1">Uncharacterized protein</fullName>
    </submittedName>
</protein>
<proteinExistence type="predicted"/>
<name>N9BHI1_ACIJO</name>